<dbReference type="AlphaFoldDB" id="A0A258HRB1"/>
<accession>A0A258HRB1</accession>
<dbReference type="Pfam" id="PF04940">
    <property type="entry name" value="BLUF"/>
    <property type="match status" value="1"/>
</dbReference>
<proteinExistence type="predicted"/>
<dbReference type="Gene3D" id="3.30.70.100">
    <property type="match status" value="1"/>
</dbReference>
<evidence type="ECO:0000313" key="2">
    <source>
        <dbReference type="EMBL" id="OYX59154.1"/>
    </source>
</evidence>
<evidence type="ECO:0000313" key="3">
    <source>
        <dbReference type="Proteomes" id="UP000216147"/>
    </source>
</evidence>
<comment type="caution">
    <text evidence="2">The sequence shown here is derived from an EMBL/GenBank/DDBJ whole genome shotgun (WGS) entry which is preliminary data.</text>
</comment>
<feature type="domain" description="BLUF" evidence="1">
    <location>
        <begin position="5"/>
        <end position="97"/>
    </location>
</feature>
<sequence length="137" mass="15189">MGSILQRLIYTSAATTPTGSLINLATILAQAQRNNDRDGLTGVLASHRNRYIQVLEGPAPALDRLLRLLESDPRHRDMILLSREPITMRQFGRWAMASAVITPRQGAALDRLVDHDDLTPERVIRIMLDALDAVPAD</sequence>
<dbReference type="InterPro" id="IPR007024">
    <property type="entry name" value="BLUF_domain"/>
</dbReference>
<organism evidence="2 3">
    <name type="scientific">Brevundimonas subvibrioides</name>
    <dbReference type="NCBI Taxonomy" id="74313"/>
    <lineage>
        <taxon>Bacteria</taxon>
        <taxon>Pseudomonadati</taxon>
        <taxon>Pseudomonadota</taxon>
        <taxon>Alphaproteobacteria</taxon>
        <taxon>Caulobacterales</taxon>
        <taxon>Caulobacteraceae</taxon>
        <taxon>Brevundimonas</taxon>
    </lineage>
</organism>
<name>A0A258HRB1_9CAUL</name>
<dbReference type="InterPro" id="IPR036046">
    <property type="entry name" value="Acylphosphatase-like_dom_sf"/>
</dbReference>
<dbReference type="GO" id="GO:0009882">
    <property type="term" value="F:blue light photoreceptor activity"/>
    <property type="evidence" value="ECO:0007669"/>
    <property type="project" value="InterPro"/>
</dbReference>
<protein>
    <recommendedName>
        <fullName evidence="1">BLUF domain-containing protein</fullName>
    </recommendedName>
</protein>
<evidence type="ECO:0000259" key="1">
    <source>
        <dbReference type="PROSITE" id="PS50925"/>
    </source>
</evidence>
<gene>
    <name evidence="2" type="ORF">B7Y86_01675</name>
</gene>
<dbReference type="PROSITE" id="PS50925">
    <property type="entry name" value="BLUF"/>
    <property type="match status" value="1"/>
</dbReference>
<dbReference type="EMBL" id="NCEQ01000001">
    <property type="protein sequence ID" value="OYX59154.1"/>
    <property type="molecule type" value="Genomic_DNA"/>
</dbReference>
<reference evidence="2 3" key="1">
    <citation type="submission" date="2017-03" db="EMBL/GenBank/DDBJ databases">
        <title>Lifting the veil on microbial sulfur biogeochemistry in mining wastewaters.</title>
        <authorList>
            <person name="Kantor R.S."/>
            <person name="Colenbrander Nelson T."/>
            <person name="Marshall S."/>
            <person name="Bennett D."/>
            <person name="Apte S."/>
            <person name="Camacho D."/>
            <person name="Thomas B.C."/>
            <person name="Warren L.A."/>
            <person name="Banfield J.F."/>
        </authorList>
    </citation>
    <scope>NUCLEOTIDE SEQUENCE [LARGE SCALE GENOMIC DNA]</scope>
    <source>
        <strain evidence="2">32-68-21</strain>
    </source>
</reference>
<dbReference type="Proteomes" id="UP000216147">
    <property type="component" value="Unassembled WGS sequence"/>
</dbReference>
<dbReference type="GO" id="GO:0071949">
    <property type="term" value="F:FAD binding"/>
    <property type="evidence" value="ECO:0007669"/>
    <property type="project" value="InterPro"/>
</dbReference>
<dbReference type="SMART" id="SM01034">
    <property type="entry name" value="BLUF"/>
    <property type="match status" value="1"/>
</dbReference>
<dbReference type="SUPFAM" id="SSF54975">
    <property type="entry name" value="Acylphosphatase/BLUF domain-like"/>
    <property type="match status" value="1"/>
</dbReference>